<evidence type="ECO:0000313" key="13">
    <source>
        <dbReference type="Proteomes" id="UP000078561"/>
    </source>
</evidence>
<feature type="binding site" evidence="7">
    <location>
        <position position="262"/>
    </location>
    <ligand>
        <name>a divalent metal cation</name>
        <dbReference type="ChEBI" id="CHEBI:60240"/>
    </ligand>
</feature>
<dbReference type="SUPFAM" id="SSF51735">
    <property type="entry name" value="NAD(P)-binding Rossmann-fold domains"/>
    <property type="match status" value="1"/>
</dbReference>
<protein>
    <recommendedName>
        <fullName evidence="8">Malic enzyme</fullName>
    </recommendedName>
</protein>
<dbReference type="PROSITE" id="PS00331">
    <property type="entry name" value="MALIC_ENZYMES"/>
    <property type="match status" value="1"/>
</dbReference>
<dbReference type="GO" id="GO:0051287">
    <property type="term" value="F:NAD binding"/>
    <property type="evidence" value="ECO:0007669"/>
    <property type="project" value="InterPro"/>
</dbReference>
<evidence type="ECO:0000256" key="6">
    <source>
        <dbReference type="PIRSR" id="PIRSR000106-2"/>
    </source>
</evidence>
<feature type="active site" description="Proton donor" evidence="5">
    <location>
        <position position="109"/>
    </location>
</feature>
<comment type="cofactor">
    <cofactor evidence="1">
        <name>Mn(2+)</name>
        <dbReference type="ChEBI" id="CHEBI:29035"/>
    </cofactor>
</comment>
<evidence type="ECO:0000256" key="5">
    <source>
        <dbReference type="PIRSR" id="PIRSR000106-1"/>
    </source>
</evidence>
<sequence>MAPLVEINPEQVNNAPHPVKDDQARVRSSYENQGTVMTPAQRARWGIHGLAPTRVETLDIQKRRAMRLLRSKATPLEKYIFMAQMRTTHTHLFYKIVIEELEELAPVIYTPTVGTACLEYSNIYPFLAAPGVSDGLYLTSSGQEDLVTMIKQYQPFPNEHFQPEIAVISDGSRILGLGDLGVNGIGIPIGKLQLYVAGAGIDPRKTLPIILDLGTNNSAFLEDDFYLGLRQRRPDDPEFYEAVERVIQSIHQVYPDIMIQFEDWSSEHAFGLLEKYQKKMLCFNDDIQGTGAVILSGVINAIRKVQKESGVLPPDHRVVFYGAGSAAIGVARQIQEYFQIEHGLSEDQAKKVFWIVDSKGLVTLDRGDNLAQHKVYYARDDNEGQQYKDLMAIVDYVRPTCLIGLSSIPGAFTPAVLTKLGSLNQQPIVFPLSNPATQAECSFAQAMEATSGRVIFASGTAFPAYTTPDGKTHIPGQGNNMYIFPGLGLGAVLAKPSYISDRMIYAAAKALADSLEPEEVAQGWLYPTLHRIRQVSAIVAAAVCREALEENLAQAPDVVALKSEPEAKLLNLVIQQMWCPDALAAPQPSTSRI</sequence>
<dbReference type="SMART" id="SM00919">
    <property type="entry name" value="Malic_M"/>
    <property type="match status" value="1"/>
</dbReference>
<dbReference type="Proteomes" id="UP000078561">
    <property type="component" value="Unassembled WGS sequence"/>
</dbReference>
<dbReference type="GO" id="GO:0006108">
    <property type="term" value="P:malate metabolic process"/>
    <property type="evidence" value="ECO:0007669"/>
    <property type="project" value="TreeGrafter"/>
</dbReference>
<evidence type="ECO:0000256" key="2">
    <source>
        <dbReference type="ARBA" id="ARBA00008785"/>
    </source>
</evidence>
<dbReference type="CDD" id="cd05312">
    <property type="entry name" value="NAD_bind_1_malic_enz"/>
    <property type="match status" value="1"/>
</dbReference>
<dbReference type="SUPFAM" id="SSF53223">
    <property type="entry name" value="Aminoacid dehydrogenase-like, N-terminal domain"/>
    <property type="match status" value="1"/>
</dbReference>
<dbReference type="InterPro" id="IPR036291">
    <property type="entry name" value="NAD(P)-bd_dom_sf"/>
</dbReference>
<dbReference type="InterPro" id="IPR012301">
    <property type="entry name" value="Malic_N_dom"/>
</dbReference>
<dbReference type="Pfam" id="PF00390">
    <property type="entry name" value="malic"/>
    <property type="match status" value="1"/>
</dbReference>
<dbReference type="InterPro" id="IPR046346">
    <property type="entry name" value="Aminoacid_DH-like_N_sf"/>
</dbReference>
<dbReference type="InterPro" id="IPR015884">
    <property type="entry name" value="Malic_enzyme_CS"/>
</dbReference>
<keyword evidence="4 8" id="KW-0560">Oxidoreductase</keyword>
<feature type="region of interest" description="Disordered" evidence="9">
    <location>
        <begin position="1"/>
        <end position="24"/>
    </location>
</feature>
<gene>
    <name evidence="12" type="primary">ABSGL_09541.1 scaffold 11342</name>
</gene>
<dbReference type="NCBIfam" id="NF010052">
    <property type="entry name" value="PRK13529.1"/>
    <property type="match status" value="1"/>
</dbReference>
<dbReference type="GO" id="GO:0004471">
    <property type="term" value="F:malate dehydrogenase (decarboxylating) (NAD+) activity"/>
    <property type="evidence" value="ECO:0007669"/>
    <property type="project" value="TreeGrafter"/>
</dbReference>
<feature type="binding site" evidence="6">
    <location>
        <position position="434"/>
    </location>
    <ligand>
        <name>(S)-malate</name>
        <dbReference type="ChEBI" id="CHEBI:15589"/>
    </ligand>
</feature>
<dbReference type="InterPro" id="IPR001891">
    <property type="entry name" value="Malic_OxRdtase"/>
</dbReference>
<dbReference type="PIRSF" id="PIRSF000106">
    <property type="entry name" value="ME"/>
    <property type="match status" value="1"/>
</dbReference>
<keyword evidence="13" id="KW-1185">Reference proteome</keyword>
<dbReference type="PRINTS" id="PR00072">
    <property type="entry name" value="MALOXRDTASE"/>
</dbReference>
<dbReference type="GO" id="GO:0005739">
    <property type="term" value="C:mitochondrion"/>
    <property type="evidence" value="ECO:0007669"/>
    <property type="project" value="TreeGrafter"/>
</dbReference>
<name>A0A168Q6L7_ABSGL</name>
<proteinExistence type="inferred from homology"/>
<accession>A0A168Q6L7</accession>
<feature type="binding site" evidence="6">
    <location>
        <position position="173"/>
    </location>
    <ligand>
        <name>(S)-malate</name>
        <dbReference type="ChEBI" id="CHEBI:15589"/>
    </ligand>
</feature>
<organism evidence="12">
    <name type="scientific">Absidia glauca</name>
    <name type="common">Pin mould</name>
    <dbReference type="NCBI Taxonomy" id="4829"/>
    <lineage>
        <taxon>Eukaryota</taxon>
        <taxon>Fungi</taxon>
        <taxon>Fungi incertae sedis</taxon>
        <taxon>Mucoromycota</taxon>
        <taxon>Mucoromycotina</taxon>
        <taxon>Mucoromycetes</taxon>
        <taxon>Mucorales</taxon>
        <taxon>Cunninghamellaceae</taxon>
        <taxon>Absidia</taxon>
    </lineage>
</organism>
<evidence type="ECO:0000259" key="10">
    <source>
        <dbReference type="SMART" id="SM00919"/>
    </source>
</evidence>
<dbReference type="Pfam" id="PF03949">
    <property type="entry name" value="Malic_M"/>
    <property type="match status" value="1"/>
</dbReference>
<dbReference type="PANTHER" id="PTHR23406:SF32">
    <property type="entry name" value="NADP-DEPENDENT MALIC ENZYME"/>
    <property type="match status" value="1"/>
</dbReference>
<dbReference type="InterPro" id="IPR037062">
    <property type="entry name" value="Malic_N_dom_sf"/>
</dbReference>
<dbReference type="SMART" id="SM01274">
    <property type="entry name" value="malic"/>
    <property type="match status" value="1"/>
</dbReference>
<dbReference type="OMA" id="XGRASLT"/>
<comment type="similarity">
    <text evidence="2 8">Belongs to the malic enzymes family.</text>
</comment>
<dbReference type="STRING" id="4829.A0A168Q6L7"/>
<dbReference type="FunFam" id="3.40.50.720:FF:000182">
    <property type="entry name" value="NAD-dependent malic enzyme"/>
    <property type="match status" value="1"/>
</dbReference>
<evidence type="ECO:0000256" key="1">
    <source>
        <dbReference type="ARBA" id="ARBA00001936"/>
    </source>
</evidence>
<reference evidence="12" key="1">
    <citation type="submission" date="2016-04" db="EMBL/GenBank/DDBJ databases">
        <authorList>
            <person name="Evans L.H."/>
            <person name="Alamgir A."/>
            <person name="Owens N."/>
            <person name="Weber N.D."/>
            <person name="Virtaneva K."/>
            <person name="Barbian K."/>
            <person name="Babar A."/>
            <person name="Rosenke K."/>
        </authorList>
    </citation>
    <scope>NUCLEOTIDE SEQUENCE [LARGE SCALE GENOMIC DNA]</scope>
    <source>
        <strain evidence="12">CBS 101.48</strain>
    </source>
</reference>
<dbReference type="InParanoid" id="A0A168Q6L7"/>
<dbReference type="GO" id="GO:0046872">
    <property type="term" value="F:metal ion binding"/>
    <property type="evidence" value="ECO:0007669"/>
    <property type="project" value="UniProtKB-KW"/>
</dbReference>
<feature type="binding site" evidence="7">
    <location>
        <position position="263"/>
    </location>
    <ligand>
        <name>a divalent metal cation</name>
        <dbReference type="ChEBI" id="CHEBI:60240"/>
    </ligand>
</feature>
<dbReference type="AlphaFoldDB" id="A0A168Q6L7"/>
<feature type="binding site" evidence="7">
    <location>
        <position position="286"/>
    </location>
    <ligand>
        <name>a divalent metal cation</name>
        <dbReference type="ChEBI" id="CHEBI:60240"/>
    </ligand>
</feature>
<feature type="binding site" evidence="6">
    <location>
        <position position="479"/>
    </location>
    <ligand>
        <name>(S)-malate</name>
        <dbReference type="ChEBI" id="CHEBI:15589"/>
    </ligand>
</feature>
<comment type="cofactor">
    <cofactor evidence="7">
        <name>Mg(2+)</name>
        <dbReference type="ChEBI" id="CHEBI:18420"/>
    </cofactor>
    <cofactor evidence="7">
        <name>Mn(2+)</name>
        <dbReference type="ChEBI" id="CHEBI:29035"/>
    </cofactor>
    <text evidence="7">Divalent metal cations. Prefers magnesium or manganese.</text>
</comment>
<feature type="active site" description="Proton acceptor" evidence="5">
    <location>
        <position position="191"/>
    </location>
</feature>
<evidence type="ECO:0000313" key="12">
    <source>
        <dbReference type="EMBL" id="SAM03698.1"/>
    </source>
</evidence>
<keyword evidence="3 7" id="KW-0479">Metal-binding</keyword>
<feature type="domain" description="Malic enzyme NAD-binding" evidence="10">
    <location>
        <begin position="287"/>
        <end position="548"/>
    </location>
</feature>
<dbReference type="Gene3D" id="3.40.50.10380">
    <property type="entry name" value="Malic enzyme, N-terminal domain"/>
    <property type="match status" value="1"/>
</dbReference>
<feature type="domain" description="Malic enzyme N-terminal" evidence="11">
    <location>
        <begin position="86"/>
        <end position="277"/>
    </location>
</feature>
<evidence type="ECO:0000259" key="11">
    <source>
        <dbReference type="SMART" id="SM01274"/>
    </source>
</evidence>
<dbReference type="OrthoDB" id="5365701at2759"/>
<dbReference type="PANTHER" id="PTHR23406">
    <property type="entry name" value="MALIC ENZYME-RELATED"/>
    <property type="match status" value="1"/>
</dbReference>
<dbReference type="Gene3D" id="3.40.50.720">
    <property type="entry name" value="NAD(P)-binding Rossmann-like Domain"/>
    <property type="match status" value="1"/>
</dbReference>
<dbReference type="EMBL" id="LT554228">
    <property type="protein sequence ID" value="SAM03698.1"/>
    <property type="molecule type" value="Genomic_DNA"/>
</dbReference>
<dbReference type="InterPro" id="IPR012302">
    <property type="entry name" value="Malic_NAD-bd"/>
</dbReference>
<evidence type="ECO:0000256" key="4">
    <source>
        <dbReference type="ARBA" id="ARBA00023002"/>
    </source>
</evidence>
<evidence type="ECO:0000256" key="3">
    <source>
        <dbReference type="ARBA" id="ARBA00022723"/>
    </source>
</evidence>
<evidence type="ECO:0000256" key="7">
    <source>
        <dbReference type="PIRSR" id="PIRSR000106-3"/>
    </source>
</evidence>
<evidence type="ECO:0000256" key="9">
    <source>
        <dbReference type="SAM" id="MobiDB-lite"/>
    </source>
</evidence>
<evidence type="ECO:0000256" key="8">
    <source>
        <dbReference type="RuleBase" id="RU003426"/>
    </source>
</evidence>